<dbReference type="InterPro" id="IPR000924">
    <property type="entry name" value="Glu/Gln-tRNA-synth"/>
</dbReference>
<dbReference type="Gene3D" id="3.40.50.620">
    <property type="entry name" value="HUPs"/>
    <property type="match status" value="1"/>
</dbReference>
<evidence type="ECO:0000256" key="7">
    <source>
        <dbReference type="ARBA" id="ARBA00023146"/>
    </source>
</evidence>
<dbReference type="NCBIfam" id="TIGR00464">
    <property type="entry name" value="gltX_bact"/>
    <property type="match status" value="1"/>
</dbReference>
<dbReference type="HAMAP" id="MF_00022">
    <property type="entry name" value="Glu_tRNA_synth_type1"/>
    <property type="match status" value="1"/>
</dbReference>
<dbReference type="Pfam" id="PF19269">
    <property type="entry name" value="Anticodon_2"/>
    <property type="match status" value="1"/>
</dbReference>
<feature type="short sequence motif" description="'KMSKS' region" evidence="8">
    <location>
        <begin position="250"/>
        <end position="254"/>
    </location>
</feature>
<keyword evidence="2 8" id="KW-0963">Cytoplasm</keyword>
<evidence type="ECO:0000256" key="6">
    <source>
        <dbReference type="ARBA" id="ARBA00022917"/>
    </source>
</evidence>
<proteinExistence type="inferred from homology"/>
<comment type="catalytic activity">
    <reaction evidence="8">
        <text>tRNA(Glu) + L-glutamate + ATP = L-glutamyl-tRNA(Glu) + AMP + diphosphate</text>
        <dbReference type="Rhea" id="RHEA:23540"/>
        <dbReference type="Rhea" id="RHEA-COMP:9663"/>
        <dbReference type="Rhea" id="RHEA-COMP:9680"/>
        <dbReference type="ChEBI" id="CHEBI:29985"/>
        <dbReference type="ChEBI" id="CHEBI:30616"/>
        <dbReference type="ChEBI" id="CHEBI:33019"/>
        <dbReference type="ChEBI" id="CHEBI:78442"/>
        <dbReference type="ChEBI" id="CHEBI:78520"/>
        <dbReference type="ChEBI" id="CHEBI:456215"/>
        <dbReference type="EC" id="6.1.1.17"/>
    </reaction>
</comment>
<dbReference type="EMBL" id="JAOQNS010000012">
    <property type="protein sequence ID" value="MCW2309464.1"/>
    <property type="molecule type" value="Genomic_DNA"/>
</dbReference>
<dbReference type="SUPFAM" id="SSF52374">
    <property type="entry name" value="Nucleotidylyl transferase"/>
    <property type="match status" value="1"/>
</dbReference>
<comment type="subcellular location">
    <subcellularLocation>
        <location evidence="8">Cytoplasm</location>
    </subcellularLocation>
</comment>
<dbReference type="InterPro" id="IPR001412">
    <property type="entry name" value="aa-tRNA-synth_I_CS"/>
</dbReference>
<organism evidence="11 12">
    <name type="scientific">Rhodobium gokarnense</name>
    <dbReference type="NCBI Taxonomy" id="364296"/>
    <lineage>
        <taxon>Bacteria</taxon>
        <taxon>Pseudomonadati</taxon>
        <taxon>Pseudomonadota</taxon>
        <taxon>Alphaproteobacteria</taxon>
        <taxon>Hyphomicrobiales</taxon>
        <taxon>Rhodobiaceae</taxon>
        <taxon>Rhodobium</taxon>
    </lineage>
</organism>
<comment type="caution">
    <text evidence="11">The sequence shown here is derived from an EMBL/GenBank/DDBJ whole genome shotgun (WGS) entry which is preliminary data.</text>
</comment>
<dbReference type="InterPro" id="IPR004527">
    <property type="entry name" value="Glu-tRNA-ligase_bac/mito"/>
</dbReference>
<reference evidence="12" key="1">
    <citation type="submission" date="2023-07" db="EMBL/GenBank/DDBJ databases">
        <title>Genome sequencing of Purple Non-Sulfur Bacteria from various extreme environments.</title>
        <authorList>
            <person name="Mayer M."/>
        </authorList>
    </citation>
    <scope>NUCLEOTIDE SEQUENCE [LARGE SCALE GENOMIC DNA]</scope>
    <source>
        <strain evidence="12">DSM 17935</strain>
    </source>
</reference>
<keyword evidence="4 8" id="KW-0547">Nucleotide-binding</keyword>
<evidence type="ECO:0000313" key="12">
    <source>
        <dbReference type="Proteomes" id="UP001209755"/>
    </source>
</evidence>
<feature type="domain" description="Aminoacyl-tRNA synthetase class I anticodon-binding" evidence="10">
    <location>
        <begin position="377"/>
        <end position="452"/>
    </location>
</feature>
<evidence type="ECO:0000259" key="9">
    <source>
        <dbReference type="Pfam" id="PF00749"/>
    </source>
</evidence>
<dbReference type="InterPro" id="IPR014729">
    <property type="entry name" value="Rossmann-like_a/b/a_fold"/>
</dbReference>
<dbReference type="RefSeq" id="WP_264603039.1">
    <property type="nucleotide sequence ID" value="NZ_JAOQNS010000012.1"/>
</dbReference>
<dbReference type="SUPFAM" id="SSF48163">
    <property type="entry name" value="An anticodon-binding domain of class I aminoacyl-tRNA synthetases"/>
    <property type="match status" value="1"/>
</dbReference>
<keyword evidence="5 8" id="KW-0067">ATP-binding</keyword>
<keyword evidence="12" id="KW-1185">Reference proteome</keyword>
<dbReference type="GO" id="GO:0004818">
    <property type="term" value="F:glutamate-tRNA ligase activity"/>
    <property type="evidence" value="ECO:0007669"/>
    <property type="project" value="UniProtKB-EC"/>
</dbReference>
<comment type="similarity">
    <text evidence="1 8">Belongs to the class-I aminoacyl-tRNA synthetase family. Glutamate--tRNA ligase type 1 subfamily.</text>
</comment>
<sequence length="456" mass="50288">MSATVRFAPSPTGHIHIGNARTALINWLEAVRTNGTFLLRFDDTDKERSRPEFAEAIETDLRWLGIAPHRTIRQSERLATYDAAAEKLKAAGLIYPCYETPEELERRRRLRRAQGKPPVYDRAALKLTDAEKAALEAEGRKPHWRFLLPNYDGDPAEIARRDIAWDDLCRGPQSVDIGSLSDPVLIREDGSYLYTLPSIVDDIDCGVTEVLRGDDHITNTAVQLCLFEALGATPPRFGHHNLLTTASGEGLSKRLGSLSIGALREAGYEPLAVAAHAVLIGTSHAVAPVASLDELAGIFDLDGISRAPARFDPEELKSLNARMLHGLDYAEVSDRLAILGITEGEPFWDAVRGNLEVFSDVADWRQVVDGGIDPVVAEEDHPFLSDALDLLPEEPWDETTWKQWTSALKEKTGRKGKPLFMPLRLALTGLDHGPELARLLPLIGRRKTMSRLGGPA</sequence>
<comment type="caution">
    <text evidence="8">Lacks conserved residue(s) required for the propagation of feature annotation.</text>
</comment>
<evidence type="ECO:0000259" key="10">
    <source>
        <dbReference type="Pfam" id="PF19269"/>
    </source>
</evidence>
<dbReference type="PANTHER" id="PTHR43311">
    <property type="entry name" value="GLUTAMATE--TRNA LIGASE"/>
    <property type="match status" value="1"/>
</dbReference>
<protein>
    <recommendedName>
        <fullName evidence="8">Glutamate--tRNA ligase</fullName>
        <ecNumber evidence="8">6.1.1.17</ecNumber>
    </recommendedName>
    <alternativeName>
        <fullName evidence="8">Glutamyl-tRNA synthetase</fullName>
        <shortName evidence="8">GluRS</shortName>
    </alternativeName>
</protein>
<dbReference type="InterPro" id="IPR020058">
    <property type="entry name" value="Glu/Gln-tRNA-synth_Ib_cat-dom"/>
</dbReference>
<dbReference type="PANTHER" id="PTHR43311:SF2">
    <property type="entry name" value="GLUTAMATE--TRNA LIGASE, MITOCHONDRIAL-RELATED"/>
    <property type="match status" value="1"/>
</dbReference>
<dbReference type="Pfam" id="PF00749">
    <property type="entry name" value="tRNA-synt_1c"/>
    <property type="match status" value="1"/>
</dbReference>
<keyword evidence="3 8" id="KW-0436">Ligase</keyword>
<accession>A0ABT3HGI7</accession>
<dbReference type="InterPro" id="IPR020751">
    <property type="entry name" value="aa-tRNA-synth_I_codon-bd_sub2"/>
</dbReference>
<dbReference type="EC" id="6.1.1.17" evidence="8"/>
<dbReference type="InterPro" id="IPR049940">
    <property type="entry name" value="GluQ/Sye"/>
</dbReference>
<dbReference type="Proteomes" id="UP001209755">
    <property type="component" value="Unassembled WGS sequence"/>
</dbReference>
<evidence type="ECO:0000256" key="8">
    <source>
        <dbReference type="HAMAP-Rule" id="MF_00022"/>
    </source>
</evidence>
<keyword evidence="7 8" id="KW-0030">Aminoacyl-tRNA synthetase</keyword>
<dbReference type="PRINTS" id="PR00987">
    <property type="entry name" value="TRNASYNTHGLU"/>
</dbReference>
<name>A0ABT3HGI7_9HYPH</name>
<evidence type="ECO:0000256" key="5">
    <source>
        <dbReference type="ARBA" id="ARBA00022840"/>
    </source>
</evidence>
<comment type="subunit">
    <text evidence="8">Monomer.</text>
</comment>
<feature type="short sequence motif" description="'HIGH' region" evidence="8">
    <location>
        <begin position="9"/>
        <end position="19"/>
    </location>
</feature>
<feature type="binding site" evidence="8">
    <location>
        <position position="253"/>
    </location>
    <ligand>
        <name>ATP</name>
        <dbReference type="ChEBI" id="CHEBI:30616"/>
    </ligand>
</feature>
<keyword evidence="6 8" id="KW-0648">Protein biosynthesis</keyword>
<dbReference type="PROSITE" id="PS00178">
    <property type="entry name" value="AA_TRNA_LIGASE_I"/>
    <property type="match status" value="1"/>
</dbReference>
<dbReference type="Gene3D" id="1.10.10.350">
    <property type="match status" value="1"/>
</dbReference>
<evidence type="ECO:0000256" key="3">
    <source>
        <dbReference type="ARBA" id="ARBA00022598"/>
    </source>
</evidence>
<dbReference type="InterPro" id="IPR045462">
    <property type="entry name" value="aa-tRNA-synth_I_cd-bd"/>
</dbReference>
<comment type="function">
    <text evidence="8">Catalyzes the attachment of glutamate to tRNA(Glu) in a two-step reaction: glutamate is first activated by ATP to form Glu-AMP and then transferred to the acceptor end of tRNA(Glu).</text>
</comment>
<dbReference type="InterPro" id="IPR008925">
    <property type="entry name" value="aa_tRNA-synth_I_cd-bd_sf"/>
</dbReference>
<evidence type="ECO:0000256" key="4">
    <source>
        <dbReference type="ARBA" id="ARBA00022741"/>
    </source>
</evidence>
<gene>
    <name evidence="8" type="primary">gltX</name>
    <name evidence="11" type="ORF">M2319_003818</name>
</gene>
<evidence type="ECO:0000256" key="2">
    <source>
        <dbReference type="ARBA" id="ARBA00022490"/>
    </source>
</evidence>
<feature type="domain" description="Glutamyl/glutaminyl-tRNA synthetase class Ib catalytic" evidence="9">
    <location>
        <begin position="4"/>
        <end position="317"/>
    </location>
</feature>
<evidence type="ECO:0000313" key="11">
    <source>
        <dbReference type="EMBL" id="MCW2309464.1"/>
    </source>
</evidence>
<evidence type="ECO:0000256" key="1">
    <source>
        <dbReference type="ARBA" id="ARBA00007894"/>
    </source>
</evidence>